<accession>A0A1E8QA07</accession>
<dbReference type="SUPFAM" id="SSF46785">
    <property type="entry name" value="Winged helix' DNA-binding domain"/>
    <property type="match status" value="1"/>
</dbReference>
<dbReference type="RefSeq" id="WP_070351398.1">
    <property type="nucleotide sequence ID" value="NZ_CP043474.1"/>
</dbReference>
<dbReference type="Gene3D" id="3.40.190.10">
    <property type="entry name" value="Periplasmic binding protein-like II"/>
    <property type="match status" value="2"/>
</dbReference>
<keyword evidence="5" id="KW-0804">Transcription</keyword>
<feature type="region of interest" description="Disordered" evidence="6">
    <location>
        <begin position="286"/>
        <end position="315"/>
    </location>
</feature>
<reference evidence="8 9" key="1">
    <citation type="submission" date="2016-09" db="EMBL/GenBank/DDBJ databases">
        <title>genome sequence of Mycobacterium sp. 739 SCH.</title>
        <authorList>
            <person name="Greninger A.L."/>
            <person name="Qin X."/>
            <person name="Jerome K."/>
            <person name="Vora S."/>
            <person name="Quinn K."/>
        </authorList>
    </citation>
    <scope>NUCLEOTIDE SEQUENCE [LARGE SCALE GENOMIC DNA]</scope>
    <source>
        <strain evidence="8 9">SCH</strain>
    </source>
</reference>
<keyword evidence="4" id="KW-0010">Activator</keyword>
<dbReference type="EMBL" id="MCHX01000003">
    <property type="protein sequence ID" value="OFJ55408.1"/>
    <property type="molecule type" value="Genomic_DNA"/>
</dbReference>
<dbReference type="InterPro" id="IPR036390">
    <property type="entry name" value="WH_DNA-bd_sf"/>
</dbReference>
<evidence type="ECO:0000256" key="4">
    <source>
        <dbReference type="ARBA" id="ARBA00023159"/>
    </source>
</evidence>
<evidence type="ECO:0000256" key="6">
    <source>
        <dbReference type="SAM" id="MobiDB-lite"/>
    </source>
</evidence>
<protein>
    <submittedName>
        <fullName evidence="8">LysR family transcriptional regulator</fullName>
    </submittedName>
</protein>
<organism evidence="8 9">
    <name type="scientific">Mycolicibacterium grossiae</name>
    <dbReference type="NCBI Taxonomy" id="1552759"/>
    <lineage>
        <taxon>Bacteria</taxon>
        <taxon>Bacillati</taxon>
        <taxon>Actinomycetota</taxon>
        <taxon>Actinomycetes</taxon>
        <taxon>Mycobacteriales</taxon>
        <taxon>Mycobacteriaceae</taxon>
        <taxon>Mycolicibacterium</taxon>
    </lineage>
</organism>
<dbReference type="Pfam" id="PF00126">
    <property type="entry name" value="HTH_1"/>
    <property type="match status" value="1"/>
</dbReference>
<comment type="similarity">
    <text evidence="1">Belongs to the LysR transcriptional regulatory family.</text>
</comment>
<dbReference type="GO" id="GO:0032993">
    <property type="term" value="C:protein-DNA complex"/>
    <property type="evidence" value="ECO:0007669"/>
    <property type="project" value="TreeGrafter"/>
</dbReference>
<evidence type="ECO:0000256" key="5">
    <source>
        <dbReference type="ARBA" id="ARBA00023163"/>
    </source>
</evidence>
<name>A0A1E8QA07_9MYCO</name>
<gene>
    <name evidence="8" type="ORF">BEL07_01765</name>
</gene>
<dbReference type="InterPro" id="IPR036388">
    <property type="entry name" value="WH-like_DNA-bd_sf"/>
</dbReference>
<dbReference type="Gene3D" id="1.10.10.10">
    <property type="entry name" value="Winged helix-like DNA-binding domain superfamily/Winged helix DNA-binding domain"/>
    <property type="match status" value="1"/>
</dbReference>
<comment type="caution">
    <text evidence="8">The sequence shown here is derived from an EMBL/GenBank/DDBJ whole genome shotgun (WGS) entry which is preliminary data.</text>
</comment>
<evidence type="ECO:0000259" key="7">
    <source>
        <dbReference type="PROSITE" id="PS50931"/>
    </source>
</evidence>
<dbReference type="PROSITE" id="PS50931">
    <property type="entry name" value="HTH_LYSR"/>
    <property type="match status" value="1"/>
</dbReference>
<sequence>MDTRRLHLLLALSRLGSMRAVAETHRLTTSTVSQQIAALAREAGTPLIEPEGRRVRLTPAGRRLADHAVTILAAVDAARLDLDPDAEPVGTLRVGGFATGIRVSLLPIVADLARRHPGIEVVISEYEPREAFALLADDDLDLALTYDYDLAPAAPGPVLEPVALWSARWGLGVRAGDATGPDVALADFAEHTWIVNSRNTADEDAVRTLGALAGFTPRIAHQIDSLDLVEDLITAGYGVGLLPLDRPTAAGVDVLPLRDHTVTLTAYAVTRVGRSTWPPLRAVLDGLRPDDAPSQARWPRPTARERPGTALTDPA</sequence>
<evidence type="ECO:0000313" key="8">
    <source>
        <dbReference type="EMBL" id="OFJ55408.1"/>
    </source>
</evidence>
<evidence type="ECO:0000256" key="2">
    <source>
        <dbReference type="ARBA" id="ARBA00023015"/>
    </source>
</evidence>
<evidence type="ECO:0000256" key="1">
    <source>
        <dbReference type="ARBA" id="ARBA00009437"/>
    </source>
</evidence>
<dbReference type="Proteomes" id="UP000178953">
    <property type="component" value="Unassembled WGS sequence"/>
</dbReference>
<dbReference type="SUPFAM" id="SSF53850">
    <property type="entry name" value="Periplasmic binding protein-like II"/>
    <property type="match status" value="1"/>
</dbReference>
<dbReference type="InterPro" id="IPR000847">
    <property type="entry name" value="LysR_HTH_N"/>
</dbReference>
<dbReference type="PANTHER" id="PTHR30346">
    <property type="entry name" value="TRANSCRIPTIONAL DUAL REGULATOR HCAR-RELATED"/>
    <property type="match status" value="1"/>
</dbReference>
<feature type="domain" description="HTH lysR-type" evidence="7">
    <location>
        <begin position="1"/>
        <end position="58"/>
    </location>
</feature>
<keyword evidence="3" id="KW-0238">DNA-binding</keyword>
<keyword evidence="9" id="KW-1185">Reference proteome</keyword>
<dbReference type="AlphaFoldDB" id="A0A1E8QA07"/>
<dbReference type="InterPro" id="IPR005119">
    <property type="entry name" value="LysR_subst-bd"/>
</dbReference>
<dbReference type="Pfam" id="PF03466">
    <property type="entry name" value="LysR_substrate"/>
    <property type="match status" value="1"/>
</dbReference>
<evidence type="ECO:0000313" key="9">
    <source>
        <dbReference type="Proteomes" id="UP000178953"/>
    </source>
</evidence>
<evidence type="ECO:0000256" key="3">
    <source>
        <dbReference type="ARBA" id="ARBA00023125"/>
    </source>
</evidence>
<keyword evidence="2" id="KW-0805">Transcription regulation</keyword>
<dbReference type="GO" id="GO:0003677">
    <property type="term" value="F:DNA binding"/>
    <property type="evidence" value="ECO:0007669"/>
    <property type="project" value="UniProtKB-KW"/>
</dbReference>
<dbReference type="PANTHER" id="PTHR30346:SF29">
    <property type="entry name" value="LYSR SUBSTRATE-BINDING"/>
    <property type="match status" value="1"/>
</dbReference>
<dbReference type="OrthoDB" id="4131546at2"/>
<dbReference type="GO" id="GO:0003700">
    <property type="term" value="F:DNA-binding transcription factor activity"/>
    <property type="evidence" value="ECO:0007669"/>
    <property type="project" value="InterPro"/>
</dbReference>
<proteinExistence type="inferred from homology"/>